<reference evidence="3 4" key="1">
    <citation type="submission" date="2020-02" db="EMBL/GenBank/DDBJ databases">
        <title>Full genome sequence of Nocardioides sp. R-3366.</title>
        <authorList>
            <person name="Im W.-T."/>
        </authorList>
    </citation>
    <scope>NUCLEOTIDE SEQUENCE [LARGE SCALE GENOMIC DNA]</scope>
    <source>
        <strain evidence="3 4">R-3366</strain>
    </source>
</reference>
<proteinExistence type="predicted"/>
<dbReference type="InterPro" id="IPR050275">
    <property type="entry name" value="PGM_Phosphatase"/>
</dbReference>
<name>A0A6G6WF79_9ACTN</name>
<feature type="binding site" evidence="2">
    <location>
        <begin position="8"/>
        <end position="15"/>
    </location>
    <ligand>
        <name>substrate</name>
    </ligand>
</feature>
<dbReference type="RefSeq" id="WP_165233869.1">
    <property type="nucleotide sequence ID" value="NZ_CP049257.1"/>
</dbReference>
<dbReference type="Proteomes" id="UP000502996">
    <property type="component" value="Chromosome"/>
</dbReference>
<dbReference type="EMBL" id="CP049257">
    <property type="protein sequence ID" value="QIG43755.1"/>
    <property type="molecule type" value="Genomic_DNA"/>
</dbReference>
<dbReference type="PANTHER" id="PTHR48100">
    <property type="entry name" value="BROAD-SPECIFICITY PHOSPHATASE YOR283W-RELATED"/>
    <property type="match status" value="1"/>
</dbReference>
<protein>
    <submittedName>
        <fullName evidence="3">Histidine phosphatase family protein</fullName>
    </submittedName>
</protein>
<evidence type="ECO:0000256" key="1">
    <source>
        <dbReference type="PIRSR" id="PIRSR613078-1"/>
    </source>
</evidence>
<evidence type="ECO:0000313" key="3">
    <source>
        <dbReference type="EMBL" id="QIG43755.1"/>
    </source>
</evidence>
<feature type="binding site" evidence="2">
    <location>
        <position position="58"/>
    </location>
    <ligand>
        <name>substrate</name>
    </ligand>
</feature>
<dbReference type="AlphaFoldDB" id="A0A6G6WF79"/>
<dbReference type="PANTHER" id="PTHR48100:SF62">
    <property type="entry name" value="GLUCOSYL-3-PHOSPHOGLYCERATE PHOSPHATASE"/>
    <property type="match status" value="1"/>
</dbReference>
<dbReference type="Pfam" id="PF00300">
    <property type="entry name" value="His_Phos_1"/>
    <property type="match status" value="1"/>
</dbReference>
<organism evidence="3 4">
    <name type="scientific">Nocardioides anomalus</name>
    <dbReference type="NCBI Taxonomy" id="2712223"/>
    <lineage>
        <taxon>Bacteria</taxon>
        <taxon>Bacillati</taxon>
        <taxon>Actinomycetota</taxon>
        <taxon>Actinomycetes</taxon>
        <taxon>Propionibacteriales</taxon>
        <taxon>Nocardioidaceae</taxon>
        <taxon>Nocardioides</taxon>
    </lineage>
</organism>
<dbReference type="SMART" id="SM00855">
    <property type="entry name" value="PGAM"/>
    <property type="match status" value="1"/>
</dbReference>
<dbReference type="SUPFAM" id="SSF53254">
    <property type="entry name" value="Phosphoglycerate mutase-like"/>
    <property type="match status" value="1"/>
</dbReference>
<dbReference type="InterPro" id="IPR013078">
    <property type="entry name" value="His_Pase_superF_clade-1"/>
</dbReference>
<dbReference type="GO" id="GO:0016791">
    <property type="term" value="F:phosphatase activity"/>
    <property type="evidence" value="ECO:0007669"/>
    <property type="project" value="TreeGrafter"/>
</dbReference>
<dbReference type="KEGG" id="nano:G5V58_14160"/>
<keyword evidence="4" id="KW-1185">Reference proteome</keyword>
<evidence type="ECO:0000313" key="4">
    <source>
        <dbReference type="Proteomes" id="UP000502996"/>
    </source>
</evidence>
<evidence type="ECO:0000256" key="2">
    <source>
        <dbReference type="PIRSR" id="PIRSR613078-2"/>
    </source>
</evidence>
<feature type="active site" description="Proton donor/acceptor" evidence="1">
    <location>
        <position position="82"/>
    </location>
</feature>
<accession>A0A6G6WF79</accession>
<sequence length="212" mass="22706">MSELVLLRHGRTDWNAERRLQGQSQSQLDELGRAQAAATAPVLAALGPTVLWSSDADRTRATAAYVASATGLEPRFDPRLREYSFGALEGLLATEFEAADPDGFAAYRVGEWDRVPEVERYADVAARTTAALSELAGLLGPGDTGVAVSHGAAIRTATATLLGWGRPQAETMTGLDNCGWVVLRRRGPDAPWRLAAYNRTVAPDFIQTTPVG</sequence>
<dbReference type="InterPro" id="IPR029033">
    <property type="entry name" value="His_PPase_superfam"/>
</dbReference>
<dbReference type="Gene3D" id="3.40.50.1240">
    <property type="entry name" value="Phosphoglycerate mutase-like"/>
    <property type="match status" value="1"/>
</dbReference>
<feature type="active site" description="Tele-phosphohistidine intermediate" evidence="1">
    <location>
        <position position="9"/>
    </location>
</feature>
<dbReference type="CDD" id="cd07067">
    <property type="entry name" value="HP_PGM_like"/>
    <property type="match status" value="1"/>
</dbReference>
<gene>
    <name evidence="3" type="ORF">G5V58_14160</name>
</gene>
<dbReference type="GO" id="GO:0005737">
    <property type="term" value="C:cytoplasm"/>
    <property type="evidence" value="ECO:0007669"/>
    <property type="project" value="TreeGrafter"/>
</dbReference>